<dbReference type="EMBL" id="JANPWB010000008">
    <property type="protein sequence ID" value="KAJ1166137.1"/>
    <property type="molecule type" value="Genomic_DNA"/>
</dbReference>
<organism evidence="2 3">
    <name type="scientific">Pleurodeles waltl</name>
    <name type="common">Iberian ribbed newt</name>
    <dbReference type="NCBI Taxonomy" id="8319"/>
    <lineage>
        <taxon>Eukaryota</taxon>
        <taxon>Metazoa</taxon>
        <taxon>Chordata</taxon>
        <taxon>Craniata</taxon>
        <taxon>Vertebrata</taxon>
        <taxon>Euteleostomi</taxon>
        <taxon>Amphibia</taxon>
        <taxon>Batrachia</taxon>
        <taxon>Caudata</taxon>
        <taxon>Salamandroidea</taxon>
        <taxon>Salamandridae</taxon>
        <taxon>Pleurodelinae</taxon>
        <taxon>Pleurodeles</taxon>
    </lineage>
</organism>
<dbReference type="AlphaFoldDB" id="A0AAV7SPZ6"/>
<dbReference type="Proteomes" id="UP001066276">
    <property type="component" value="Chromosome 4_2"/>
</dbReference>
<accession>A0AAV7SPZ6</accession>
<feature type="region of interest" description="Disordered" evidence="1">
    <location>
        <begin position="1"/>
        <end position="122"/>
    </location>
</feature>
<name>A0AAV7SPZ6_PLEWA</name>
<evidence type="ECO:0000256" key="1">
    <source>
        <dbReference type="SAM" id="MobiDB-lite"/>
    </source>
</evidence>
<reference evidence="2" key="1">
    <citation type="journal article" date="2022" name="bioRxiv">
        <title>Sequencing and chromosome-scale assembly of the giantPleurodeles waltlgenome.</title>
        <authorList>
            <person name="Brown T."/>
            <person name="Elewa A."/>
            <person name="Iarovenko S."/>
            <person name="Subramanian E."/>
            <person name="Araus A.J."/>
            <person name="Petzold A."/>
            <person name="Susuki M."/>
            <person name="Suzuki K.-i.T."/>
            <person name="Hayashi T."/>
            <person name="Toyoda A."/>
            <person name="Oliveira C."/>
            <person name="Osipova E."/>
            <person name="Leigh N.D."/>
            <person name="Simon A."/>
            <person name="Yun M.H."/>
        </authorList>
    </citation>
    <scope>NUCLEOTIDE SEQUENCE</scope>
    <source>
        <strain evidence="2">20211129_DDA</strain>
        <tissue evidence="2">Liver</tissue>
    </source>
</reference>
<feature type="compositionally biased region" description="Basic and acidic residues" evidence="1">
    <location>
        <begin position="72"/>
        <end position="97"/>
    </location>
</feature>
<sequence>MLQAIPEWEYRPKRTTKQEVTSEEECQVTKTEIGRAAGRKTGVPDKPEEDLWTETEERGTPGIKGGTQIGDTEGRETANKDRQRPETEKQLRADPKIPIETPSSSEESCHVPGGAWHTQVRS</sequence>
<evidence type="ECO:0000313" key="2">
    <source>
        <dbReference type="EMBL" id="KAJ1166137.1"/>
    </source>
</evidence>
<keyword evidence="3" id="KW-1185">Reference proteome</keyword>
<evidence type="ECO:0000313" key="3">
    <source>
        <dbReference type="Proteomes" id="UP001066276"/>
    </source>
</evidence>
<protein>
    <submittedName>
        <fullName evidence="2">Uncharacterized protein</fullName>
    </submittedName>
</protein>
<gene>
    <name evidence="2" type="ORF">NDU88_006546</name>
</gene>
<proteinExistence type="predicted"/>
<comment type="caution">
    <text evidence="2">The sequence shown here is derived from an EMBL/GenBank/DDBJ whole genome shotgun (WGS) entry which is preliminary data.</text>
</comment>